<feature type="compositionally biased region" description="Acidic residues" evidence="3">
    <location>
        <begin position="343"/>
        <end position="353"/>
    </location>
</feature>
<keyword evidence="7" id="KW-1185">Reference proteome</keyword>
<feature type="domain" description="ARID" evidence="4">
    <location>
        <begin position="437"/>
        <end position="527"/>
    </location>
</feature>
<feature type="compositionally biased region" description="Polar residues" evidence="3">
    <location>
        <begin position="259"/>
        <end position="276"/>
    </location>
</feature>
<dbReference type="InterPro" id="IPR001606">
    <property type="entry name" value="ARID_dom"/>
</dbReference>
<dbReference type="PROSITE" id="PS51184">
    <property type="entry name" value="JMJC"/>
    <property type="match status" value="1"/>
</dbReference>
<dbReference type="GO" id="GO:0006338">
    <property type="term" value="P:chromatin remodeling"/>
    <property type="evidence" value="ECO:0007669"/>
    <property type="project" value="TreeGrafter"/>
</dbReference>
<dbReference type="GO" id="GO:0003677">
    <property type="term" value="F:DNA binding"/>
    <property type="evidence" value="ECO:0007669"/>
    <property type="project" value="InterPro"/>
</dbReference>
<comment type="subcellular location">
    <subcellularLocation>
        <location evidence="1">Nucleus</location>
    </subcellularLocation>
</comment>
<dbReference type="Pfam" id="PF01388">
    <property type="entry name" value="ARID"/>
    <property type="match status" value="1"/>
</dbReference>
<feature type="compositionally biased region" description="Basic and acidic residues" evidence="3">
    <location>
        <begin position="574"/>
        <end position="585"/>
    </location>
</feature>
<dbReference type="GO" id="GO:0010468">
    <property type="term" value="P:regulation of gene expression"/>
    <property type="evidence" value="ECO:0007669"/>
    <property type="project" value="TreeGrafter"/>
</dbReference>
<dbReference type="RefSeq" id="XP_023942663.1">
    <property type="nucleotide sequence ID" value="XM_024086895.2"/>
</dbReference>
<dbReference type="SUPFAM" id="SSF46774">
    <property type="entry name" value="ARID-like"/>
    <property type="match status" value="1"/>
</dbReference>
<dbReference type="Gene3D" id="2.60.120.650">
    <property type="entry name" value="Cupin"/>
    <property type="match status" value="1"/>
</dbReference>
<dbReference type="CTD" id="3720"/>
<dbReference type="GO" id="GO:0005634">
    <property type="term" value="C:nucleus"/>
    <property type="evidence" value="ECO:0007669"/>
    <property type="project" value="UniProtKB-SubCell"/>
</dbReference>
<organism evidence="7 8">
    <name type="scientific">Bicyclus anynana</name>
    <name type="common">Squinting bush brown butterfly</name>
    <dbReference type="NCBI Taxonomy" id="110368"/>
    <lineage>
        <taxon>Eukaryota</taxon>
        <taxon>Metazoa</taxon>
        <taxon>Ecdysozoa</taxon>
        <taxon>Arthropoda</taxon>
        <taxon>Hexapoda</taxon>
        <taxon>Insecta</taxon>
        <taxon>Pterygota</taxon>
        <taxon>Neoptera</taxon>
        <taxon>Endopterygota</taxon>
        <taxon>Lepidoptera</taxon>
        <taxon>Glossata</taxon>
        <taxon>Ditrysia</taxon>
        <taxon>Papilionoidea</taxon>
        <taxon>Nymphalidae</taxon>
        <taxon>Satyrinae</taxon>
        <taxon>Satyrini</taxon>
        <taxon>Mycalesina</taxon>
        <taxon>Bicyclus</taxon>
    </lineage>
</organism>
<dbReference type="PROSITE" id="PS51183">
    <property type="entry name" value="JMJN"/>
    <property type="match status" value="1"/>
</dbReference>
<dbReference type="GeneID" id="112049115"/>
<feature type="region of interest" description="Disordered" evidence="3">
    <location>
        <begin position="251"/>
        <end position="276"/>
    </location>
</feature>
<evidence type="ECO:0000259" key="6">
    <source>
        <dbReference type="PROSITE" id="PS51184"/>
    </source>
</evidence>
<dbReference type="Gene3D" id="1.10.150.60">
    <property type="entry name" value="ARID DNA-binding domain"/>
    <property type="match status" value="1"/>
</dbReference>
<dbReference type="AlphaFoldDB" id="A0A6J1NCD2"/>
<dbReference type="PANTHER" id="PTHR10694">
    <property type="entry name" value="LYSINE-SPECIFIC DEMETHYLASE"/>
    <property type="match status" value="1"/>
</dbReference>
<feature type="domain" description="JmjN" evidence="5">
    <location>
        <begin position="373"/>
        <end position="414"/>
    </location>
</feature>
<evidence type="ECO:0000256" key="3">
    <source>
        <dbReference type="SAM" id="MobiDB-lite"/>
    </source>
</evidence>
<dbReference type="SMART" id="SM01014">
    <property type="entry name" value="ARID"/>
    <property type="match status" value="1"/>
</dbReference>
<evidence type="ECO:0000259" key="4">
    <source>
        <dbReference type="PROSITE" id="PS51011"/>
    </source>
</evidence>
<feature type="region of interest" description="Disordered" evidence="3">
    <location>
        <begin position="562"/>
        <end position="585"/>
    </location>
</feature>
<feature type="domain" description="JmjC" evidence="6">
    <location>
        <begin position="664"/>
        <end position="836"/>
    </location>
</feature>
<dbReference type="KEGG" id="bany:112049115"/>
<dbReference type="SUPFAM" id="SSF51197">
    <property type="entry name" value="Clavaminate synthase-like"/>
    <property type="match status" value="1"/>
</dbReference>
<protein>
    <submittedName>
        <fullName evidence="8">Protein Jumonji</fullName>
    </submittedName>
</protein>
<dbReference type="PROSITE" id="PS51011">
    <property type="entry name" value="ARID"/>
    <property type="match status" value="1"/>
</dbReference>
<gene>
    <name evidence="8" type="primary">LOC112049115</name>
</gene>
<evidence type="ECO:0000313" key="8">
    <source>
        <dbReference type="RefSeq" id="XP_023942663.1"/>
    </source>
</evidence>
<dbReference type="SMART" id="SM00545">
    <property type="entry name" value="JmjN"/>
    <property type="match status" value="1"/>
</dbReference>
<dbReference type="Proteomes" id="UP001652582">
    <property type="component" value="Chromosome Z"/>
</dbReference>
<evidence type="ECO:0000256" key="1">
    <source>
        <dbReference type="ARBA" id="ARBA00004123"/>
    </source>
</evidence>
<feature type="region of interest" description="Disordered" evidence="3">
    <location>
        <begin position="311"/>
        <end position="361"/>
    </location>
</feature>
<dbReference type="InterPro" id="IPR003349">
    <property type="entry name" value="JmjN"/>
</dbReference>
<accession>A0A6J1NCD2</accession>
<dbReference type="SMART" id="SM00501">
    <property type="entry name" value="BRIGHT"/>
    <property type="match status" value="1"/>
</dbReference>
<dbReference type="SMART" id="SM00558">
    <property type="entry name" value="JmjC"/>
    <property type="match status" value="1"/>
</dbReference>
<feature type="region of interest" description="Disordered" evidence="3">
    <location>
        <begin position="207"/>
        <end position="236"/>
    </location>
</feature>
<dbReference type="PANTHER" id="PTHR10694:SF113">
    <property type="entry name" value="PROTEIN JUMONJI"/>
    <property type="match status" value="1"/>
</dbReference>
<name>A0A6J1NCD2_BICAN</name>
<dbReference type="InterPro" id="IPR036431">
    <property type="entry name" value="ARID_dom_sf"/>
</dbReference>
<proteinExistence type="predicted"/>
<feature type="compositionally biased region" description="Basic residues" evidence="3">
    <location>
        <begin position="93"/>
        <end position="105"/>
    </location>
</feature>
<keyword evidence="2" id="KW-0539">Nucleus</keyword>
<reference evidence="8" key="1">
    <citation type="submission" date="2025-08" db="UniProtKB">
        <authorList>
            <consortium name="RefSeq"/>
        </authorList>
    </citation>
    <scope>IDENTIFICATION</scope>
</reference>
<dbReference type="GO" id="GO:0000785">
    <property type="term" value="C:chromatin"/>
    <property type="evidence" value="ECO:0007669"/>
    <property type="project" value="TreeGrafter"/>
</dbReference>
<dbReference type="OrthoDB" id="8951118at2759"/>
<dbReference type="Pfam" id="PF02373">
    <property type="entry name" value="JmjC"/>
    <property type="match status" value="1"/>
</dbReference>
<sequence>MKTVKMKVQAQRKFAQGAFVPPSPMFTEPRRMTILNRPVDNSVKVMSNNIPAKNMLDAITFSHPGMHLHSPRVLLERLSSTDYKAPSKESTHKKNTRKSIKKNKLKQQNIAPSERVLRSMRVASPGAISDDMPLTYHLKKRPPKPNVIPKKNKCTNTNYTENHTRELTTSKKRKSSRLPDIPPTDRILRISNRSSACGSCDVTVPAKNQQAAKRNKNANTNGIKKSKHEGPDVGSIRCKPIEKLLELSQLPEQPAPRAQGTSADANVGKQQKSNTGNIVPSTSTCIIDTHTASLTNPVVQLPLLSNLCEPTPSTSGSNINKNTASTKNNATSNEPMPSTSSEYDFENVPEEEESLRNRKPSECGLSEAGFYEVPVYHPTVKQFTDPLSFYNKIAPEASAFGFCKVIPPKMFQPACNLNGLDRLVVSNQYVSRLYNRFGEGTKEMCTIRSYMASHGIFAKTPLIDGLEVNLPQIFTLVQRYGGFNEVTRKNKWQKVAEEMSLPKLSNPDIKLDRIYLKYMLPYEILTNEERVNLRKSIEKCWLEEYQEMNQRARNPLQVKKMYDGQKRASSPKNVNEKTAPDPEKQKLQNMKKIICDIEDCVKPGRSMPLSVFKKINESANQVYLKKKRTIDAIENFYWDAVLNAKDHIVVHTASVDTSDRDIGFSTEEGVSMFNHPWNLKHVRNNERNMLRSLGPLVPINKPIVHFGMLFSSNCWHRDPHGLPWLEYLHTGKEKIWYGVPANQSEKFRKAMEKICPLYVQNKKVWLSSDIAMIPPDLLAKHGVTLFREVQSKGEFIFIFPKAYTSSICTGYSISESVYFAMEPWTYVVANIVKELRNSWEPMMFAPEHLFIALIRDNSVPIDVVKRIYPEFKRIINEEITCRSALLDLGVVESFSSRKDDIWRGKEEEECDVCRRPLYISKVKGSISCTPIAPICPQDAKRILRTAQVETHLRLVIMISNLQIKEILTLADLRIASSTNN</sequence>
<evidence type="ECO:0000256" key="2">
    <source>
        <dbReference type="ARBA" id="ARBA00023242"/>
    </source>
</evidence>
<feature type="compositionally biased region" description="Low complexity" evidence="3">
    <location>
        <begin position="317"/>
        <end position="333"/>
    </location>
</feature>
<feature type="region of interest" description="Disordered" evidence="3">
    <location>
        <begin position="133"/>
        <end position="185"/>
    </location>
</feature>
<dbReference type="Pfam" id="PF02375">
    <property type="entry name" value="JmjN"/>
    <property type="match status" value="1"/>
</dbReference>
<dbReference type="InterPro" id="IPR003347">
    <property type="entry name" value="JmjC_dom"/>
</dbReference>
<evidence type="ECO:0000259" key="5">
    <source>
        <dbReference type="PROSITE" id="PS51183"/>
    </source>
</evidence>
<feature type="region of interest" description="Disordered" evidence="3">
    <location>
        <begin position="82"/>
        <end position="111"/>
    </location>
</feature>
<evidence type="ECO:0000313" key="7">
    <source>
        <dbReference type="Proteomes" id="UP001652582"/>
    </source>
</evidence>